<comment type="caution">
    <text evidence="1">The sequence shown here is derived from an EMBL/GenBank/DDBJ whole genome shotgun (WGS) entry which is preliminary data.</text>
</comment>
<evidence type="ECO:0008006" key="3">
    <source>
        <dbReference type="Google" id="ProtNLM"/>
    </source>
</evidence>
<evidence type="ECO:0000313" key="2">
    <source>
        <dbReference type="Proteomes" id="UP001649381"/>
    </source>
</evidence>
<proteinExistence type="predicted"/>
<dbReference type="RefSeq" id="WP_236337970.1">
    <property type="nucleotide sequence ID" value="NZ_JAKIJS010000002.1"/>
</dbReference>
<evidence type="ECO:0000313" key="1">
    <source>
        <dbReference type="EMBL" id="MCF6139200.1"/>
    </source>
</evidence>
<dbReference type="EMBL" id="JAKIJS010000002">
    <property type="protein sequence ID" value="MCF6139200.1"/>
    <property type="molecule type" value="Genomic_DNA"/>
</dbReference>
<protein>
    <recommendedName>
        <fullName evidence="3">Group-specific protein</fullName>
    </recommendedName>
</protein>
<sequence length="172" mass="19816">MFDPTIFDNLKVSFENYVYDLEDNLSGEVKVTNRVDNMDFATMSREFVLQFKHKDAPDVTMDIVLKTGLKDLSAEILETIGKEPGCTLLVRFYKEVSEVERQCAQIESTLHDIWQQENLPKQTLSTVYGSDQNVYMNTIEVTLDQRINEDQISDIPDLVEHILDSAFQLEIT</sequence>
<gene>
    <name evidence="1" type="ORF">L2716_15795</name>
</gene>
<keyword evidence="2" id="KW-1185">Reference proteome</keyword>
<name>A0ABS9H5F8_9BACL</name>
<dbReference type="Proteomes" id="UP001649381">
    <property type="component" value="Unassembled WGS sequence"/>
</dbReference>
<accession>A0ABS9H5F8</accession>
<organism evidence="1 2">
    <name type="scientific">Pseudalkalibacillus berkeleyi</name>
    <dbReference type="NCBI Taxonomy" id="1069813"/>
    <lineage>
        <taxon>Bacteria</taxon>
        <taxon>Bacillati</taxon>
        <taxon>Bacillota</taxon>
        <taxon>Bacilli</taxon>
        <taxon>Bacillales</taxon>
        <taxon>Fictibacillaceae</taxon>
        <taxon>Pseudalkalibacillus</taxon>
    </lineage>
</organism>
<reference evidence="1 2" key="1">
    <citation type="submission" date="2022-01" db="EMBL/GenBank/DDBJ databases">
        <title>Alkalihalobacillus sp. EGI L200015, a novel bacterium isolated from a salt lake sediment.</title>
        <authorList>
            <person name="Gao L."/>
            <person name="Fang B.-Z."/>
            <person name="Li W.-J."/>
        </authorList>
    </citation>
    <scope>NUCLEOTIDE SEQUENCE [LARGE SCALE GENOMIC DNA]</scope>
    <source>
        <strain evidence="1 2">KCTC 12718</strain>
    </source>
</reference>